<organism evidence="1">
    <name type="scientific">Lepeophtheirus salmonis</name>
    <name type="common">Salmon louse</name>
    <name type="synonym">Caligus salmonis</name>
    <dbReference type="NCBI Taxonomy" id="72036"/>
    <lineage>
        <taxon>Eukaryota</taxon>
        <taxon>Metazoa</taxon>
        <taxon>Ecdysozoa</taxon>
        <taxon>Arthropoda</taxon>
        <taxon>Crustacea</taxon>
        <taxon>Multicrustacea</taxon>
        <taxon>Hexanauplia</taxon>
        <taxon>Copepoda</taxon>
        <taxon>Siphonostomatoida</taxon>
        <taxon>Caligidae</taxon>
        <taxon>Lepeophtheirus</taxon>
    </lineage>
</organism>
<dbReference type="PANTHER" id="PTHR31854">
    <property type="entry name" value="TUBULIN POLYGLUTAMYLASE COMPLEX SUBUNIT 2"/>
    <property type="match status" value="1"/>
</dbReference>
<proteinExistence type="predicted"/>
<evidence type="ECO:0000313" key="1">
    <source>
        <dbReference type="EMBL" id="CDW20623.1"/>
    </source>
</evidence>
<feature type="non-terminal residue" evidence="1">
    <location>
        <position position="1"/>
    </location>
</feature>
<sequence>RTQEMENSVVEQRESFRQNLTLGVVSTLEKIEGVEDVVFYDHGPSDTLAITSWEQRYSTLLPTEIKNFYLATDGLKLKWNLRYGGAKLPNTGCMVINRISDLRRVAGLRHSFDTEHPTLLDLEVTPSNKIKQPNEISREVTKTKEGIVKISLQVLRKYSFQANLHINIEKRAQLD</sequence>
<dbReference type="InterPro" id="IPR039231">
    <property type="entry name" value="TPGS2"/>
</dbReference>
<accession>A0A0K2T3K7</accession>
<dbReference type="AlphaFoldDB" id="A0A0K2T3K7"/>
<reference evidence="1" key="1">
    <citation type="submission" date="2014-05" db="EMBL/GenBank/DDBJ databases">
        <authorList>
            <person name="Chronopoulou M."/>
        </authorList>
    </citation>
    <scope>NUCLEOTIDE SEQUENCE</scope>
    <source>
        <tissue evidence="1">Whole organism</tissue>
    </source>
</reference>
<dbReference type="OrthoDB" id="10249691at2759"/>
<protein>
    <submittedName>
        <fullName evidence="1">Uncharacterized protein</fullName>
    </submittedName>
</protein>
<dbReference type="PANTHER" id="PTHR31854:SF2">
    <property type="entry name" value="TUBULIN POLYGLUTAMYLASE COMPLEX SUBUNIT 2"/>
    <property type="match status" value="1"/>
</dbReference>
<dbReference type="EMBL" id="HACA01003262">
    <property type="protein sequence ID" value="CDW20623.1"/>
    <property type="molecule type" value="Transcribed_RNA"/>
</dbReference>
<name>A0A0K2T3K7_LEPSM</name>